<evidence type="ECO:0000313" key="2">
    <source>
        <dbReference type="Proteomes" id="UP001164250"/>
    </source>
</evidence>
<keyword evidence="2" id="KW-1185">Reference proteome</keyword>
<comment type="caution">
    <text evidence="1">The sequence shown here is derived from an EMBL/GenBank/DDBJ whole genome shotgun (WGS) entry which is preliminary data.</text>
</comment>
<organism evidence="1 2">
    <name type="scientific">Pistacia atlantica</name>
    <dbReference type="NCBI Taxonomy" id="434234"/>
    <lineage>
        <taxon>Eukaryota</taxon>
        <taxon>Viridiplantae</taxon>
        <taxon>Streptophyta</taxon>
        <taxon>Embryophyta</taxon>
        <taxon>Tracheophyta</taxon>
        <taxon>Spermatophyta</taxon>
        <taxon>Magnoliopsida</taxon>
        <taxon>eudicotyledons</taxon>
        <taxon>Gunneridae</taxon>
        <taxon>Pentapetalae</taxon>
        <taxon>rosids</taxon>
        <taxon>malvids</taxon>
        <taxon>Sapindales</taxon>
        <taxon>Anacardiaceae</taxon>
        <taxon>Pistacia</taxon>
    </lineage>
</organism>
<proteinExistence type="predicted"/>
<name>A0ACC1B194_9ROSI</name>
<evidence type="ECO:0000313" key="1">
    <source>
        <dbReference type="EMBL" id="KAJ0092662.1"/>
    </source>
</evidence>
<reference evidence="2" key="1">
    <citation type="journal article" date="2023" name="G3 (Bethesda)">
        <title>Genome assembly and association tests identify interacting loci associated with vigor, precocity, and sex in interspecific pistachio rootstocks.</title>
        <authorList>
            <person name="Palmer W."/>
            <person name="Jacygrad E."/>
            <person name="Sagayaradj S."/>
            <person name="Cavanaugh K."/>
            <person name="Han R."/>
            <person name="Bertier L."/>
            <person name="Beede B."/>
            <person name="Kafkas S."/>
            <person name="Golino D."/>
            <person name="Preece J."/>
            <person name="Michelmore R."/>
        </authorList>
    </citation>
    <scope>NUCLEOTIDE SEQUENCE [LARGE SCALE GENOMIC DNA]</scope>
</reference>
<sequence length="375" mass="43862">MEDFRNKKISTEVLAEKAKELFKENKDLLVGFNAFLPEDSRIEVDELDAPEEENGRVHGAVEFLNKAKLSLKIGHHDLMEEFNTFVLSSEEGKKDSIKKKRKTSPDHDERDCKDCVNKIKSSFGDSGEYLKFLEQIHEYNSKRIEICGVVPWLAKFPHLLAEFEQFLNECPNRSGIKEDKSVNVEHKRQKIGVERMKNNERYKCIEYMDFSNSETCTPSYWSMPEEYGVPKSNLQRSDLDGDVLNNQLICRNSRQVNFKTRNLSEYEKVLNKCEDNRYEADMMLHLLRSTAERIDILLNGENKLDFETLEIPFKIEEYLSVLYARCVERLYGGYDLEILNYNPKIGLPILLERLNQKIKECEEDRIELNKLMASV</sequence>
<dbReference type="Proteomes" id="UP001164250">
    <property type="component" value="Chromosome 7"/>
</dbReference>
<protein>
    <submittedName>
        <fullName evidence="1">Uncharacterized protein</fullName>
    </submittedName>
</protein>
<accession>A0ACC1B194</accession>
<dbReference type="EMBL" id="CM047903">
    <property type="protein sequence ID" value="KAJ0092662.1"/>
    <property type="molecule type" value="Genomic_DNA"/>
</dbReference>
<gene>
    <name evidence="1" type="ORF">Patl1_26012</name>
</gene>